<comment type="caution">
    <text evidence="8">The sequence shown here is derived from an EMBL/GenBank/DDBJ whole genome shotgun (WGS) entry which is preliminary data.</text>
</comment>
<dbReference type="Proteomes" id="UP000638648">
    <property type="component" value="Unassembled WGS sequence"/>
</dbReference>
<evidence type="ECO:0000256" key="4">
    <source>
        <dbReference type="ARBA" id="ARBA00022692"/>
    </source>
</evidence>
<feature type="transmembrane region" description="Helical" evidence="7">
    <location>
        <begin position="359"/>
        <end position="376"/>
    </location>
</feature>
<feature type="transmembrane region" description="Helical" evidence="7">
    <location>
        <begin position="335"/>
        <end position="354"/>
    </location>
</feature>
<dbReference type="Pfam" id="PF01943">
    <property type="entry name" value="Polysacc_synt"/>
    <property type="match status" value="1"/>
</dbReference>
<evidence type="ECO:0000256" key="5">
    <source>
        <dbReference type="ARBA" id="ARBA00022989"/>
    </source>
</evidence>
<evidence type="ECO:0000256" key="3">
    <source>
        <dbReference type="ARBA" id="ARBA00022475"/>
    </source>
</evidence>
<gene>
    <name evidence="8" type="ORF">HEB94_000096</name>
</gene>
<dbReference type="PANTHER" id="PTHR30250">
    <property type="entry name" value="PST FAMILY PREDICTED COLANIC ACID TRANSPORTER"/>
    <property type="match status" value="1"/>
</dbReference>
<evidence type="ECO:0000256" key="1">
    <source>
        <dbReference type="ARBA" id="ARBA00004651"/>
    </source>
</evidence>
<proteinExistence type="inferred from homology"/>
<dbReference type="EMBL" id="JADBEM010000001">
    <property type="protein sequence ID" value="MBE1603248.1"/>
    <property type="molecule type" value="Genomic_DNA"/>
</dbReference>
<keyword evidence="3" id="KW-1003">Cell membrane</keyword>
<reference evidence="8" key="1">
    <citation type="submission" date="2020-10" db="EMBL/GenBank/DDBJ databases">
        <title>Sequencing the genomes of 1000 actinobacteria strains.</title>
        <authorList>
            <person name="Klenk H.-P."/>
        </authorList>
    </citation>
    <scope>NUCLEOTIDE SEQUENCE</scope>
    <source>
        <strain evidence="8">DSM 45354</strain>
    </source>
</reference>
<feature type="transmembrane region" description="Helical" evidence="7">
    <location>
        <begin position="97"/>
        <end position="115"/>
    </location>
</feature>
<dbReference type="PANTHER" id="PTHR30250:SF10">
    <property type="entry name" value="LIPOPOLYSACCHARIDE BIOSYNTHESIS PROTEIN WZXC"/>
    <property type="match status" value="1"/>
</dbReference>
<name>A0A927MQA0_9ACTN</name>
<keyword evidence="6 7" id="KW-0472">Membrane</keyword>
<keyword evidence="4 7" id="KW-0812">Transmembrane</keyword>
<evidence type="ECO:0000256" key="2">
    <source>
        <dbReference type="ARBA" id="ARBA00007430"/>
    </source>
</evidence>
<feature type="transmembrane region" description="Helical" evidence="7">
    <location>
        <begin position="382"/>
        <end position="403"/>
    </location>
</feature>
<dbReference type="AlphaFoldDB" id="A0A927MQA0"/>
<feature type="transmembrane region" description="Helical" evidence="7">
    <location>
        <begin position="294"/>
        <end position="315"/>
    </location>
</feature>
<sequence>MSLQSPPRKPRRFQTLRDTSVLTASSYGQYLIPLLTLPLIARTLGPHGFGYSALATATYFVGSIVVDAGISLPLAARLVTASHDETLLRRRYTRLRVLVFACFVLAAAGAYAVAAPYSVKLAFLGAVAGGASSLHEQWVLVARRQFGRVAVSDWAGRLVNLAVLAAGLTLAPSTVWIPAGLCAGALTTNTVSRLLATVNTAGAGASTPDLAAMVRLGAPAVLGRLLVSAYGQAAPVLYAAVLTPGALGLYSASDRVVRAVQGLANPVSLAILPSVAKDRDRVAELAGTARRYTLYAMAAALVGSLGLALLAAPVAHVLYGEEFADTATILRVQAFLLPLGVGNTMVTSAFFNVIGDTRAVLLTSVAGLAATAAALGCTYLTGSLLVLAVGSIAAEGCAFVAAWHRVARTVRRLEGT</sequence>
<comment type="subcellular location">
    <subcellularLocation>
        <location evidence="1">Cell membrane</location>
        <topology evidence="1">Multi-pass membrane protein</topology>
    </subcellularLocation>
</comment>
<keyword evidence="9" id="KW-1185">Reference proteome</keyword>
<evidence type="ECO:0000256" key="6">
    <source>
        <dbReference type="ARBA" id="ARBA00023136"/>
    </source>
</evidence>
<comment type="similarity">
    <text evidence="2">Belongs to the polysaccharide synthase family.</text>
</comment>
<feature type="transmembrane region" description="Helical" evidence="7">
    <location>
        <begin position="53"/>
        <end position="76"/>
    </location>
</feature>
<feature type="transmembrane region" description="Helical" evidence="7">
    <location>
        <begin position="21"/>
        <end position="41"/>
    </location>
</feature>
<feature type="transmembrane region" description="Helical" evidence="7">
    <location>
        <begin position="161"/>
        <end position="186"/>
    </location>
</feature>
<evidence type="ECO:0000313" key="8">
    <source>
        <dbReference type="EMBL" id="MBE1603248.1"/>
    </source>
</evidence>
<dbReference type="InterPro" id="IPR050833">
    <property type="entry name" value="Poly_Biosynth_Transport"/>
</dbReference>
<evidence type="ECO:0000313" key="9">
    <source>
        <dbReference type="Proteomes" id="UP000638648"/>
    </source>
</evidence>
<keyword evidence="5 7" id="KW-1133">Transmembrane helix</keyword>
<organism evidence="8 9">
    <name type="scientific">Actinopolymorpha pittospori</name>
    <dbReference type="NCBI Taxonomy" id="648752"/>
    <lineage>
        <taxon>Bacteria</taxon>
        <taxon>Bacillati</taxon>
        <taxon>Actinomycetota</taxon>
        <taxon>Actinomycetes</taxon>
        <taxon>Propionibacteriales</taxon>
        <taxon>Actinopolymorphaceae</taxon>
        <taxon>Actinopolymorpha</taxon>
    </lineage>
</organism>
<dbReference type="GO" id="GO:0005886">
    <property type="term" value="C:plasma membrane"/>
    <property type="evidence" value="ECO:0007669"/>
    <property type="project" value="UniProtKB-SubCell"/>
</dbReference>
<dbReference type="RefSeq" id="WP_192748123.1">
    <property type="nucleotide sequence ID" value="NZ_BAABJL010000055.1"/>
</dbReference>
<dbReference type="InterPro" id="IPR002797">
    <property type="entry name" value="Polysacc_synth"/>
</dbReference>
<protein>
    <submittedName>
        <fullName evidence="8">O-antigen/teichoic acid export membrane protein</fullName>
    </submittedName>
</protein>
<evidence type="ECO:0000256" key="7">
    <source>
        <dbReference type="SAM" id="Phobius"/>
    </source>
</evidence>
<accession>A0A927MQA0</accession>